<evidence type="ECO:0000313" key="2">
    <source>
        <dbReference type="EMBL" id="PNT63851.1"/>
    </source>
</evidence>
<dbReference type="Gramene" id="PNT63851">
    <property type="protein sequence ID" value="PNT63851"/>
    <property type="gene ID" value="BRADI_4g21735v3"/>
</dbReference>
<name>A0A2K2CP91_BRADI</name>
<dbReference type="EnsemblPlants" id="PNT63851">
    <property type="protein sequence ID" value="PNT63851"/>
    <property type="gene ID" value="BRADI_4g21735v3"/>
</dbReference>
<gene>
    <name evidence="2" type="ORF">BRADI_4g21735v3</name>
</gene>
<dbReference type="AlphaFoldDB" id="A0A2K2CP91"/>
<evidence type="ECO:0000313" key="4">
    <source>
        <dbReference type="Proteomes" id="UP000008810"/>
    </source>
</evidence>
<reference evidence="2" key="2">
    <citation type="submission" date="2017-06" db="EMBL/GenBank/DDBJ databases">
        <title>WGS assembly of Brachypodium distachyon.</title>
        <authorList>
            <consortium name="The International Brachypodium Initiative"/>
            <person name="Lucas S."/>
            <person name="Harmon-Smith M."/>
            <person name="Lail K."/>
            <person name="Tice H."/>
            <person name="Grimwood J."/>
            <person name="Bruce D."/>
            <person name="Barry K."/>
            <person name="Shu S."/>
            <person name="Lindquist E."/>
            <person name="Wang M."/>
            <person name="Pitluck S."/>
            <person name="Vogel J.P."/>
            <person name="Garvin D.F."/>
            <person name="Mockler T.C."/>
            <person name="Schmutz J."/>
            <person name="Rokhsar D."/>
            <person name="Bevan M.W."/>
        </authorList>
    </citation>
    <scope>NUCLEOTIDE SEQUENCE</scope>
    <source>
        <strain evidence="2">Bd21</strain>
    </source>
</reference>
<proteinExistence type="predicted"/>
<reference evidence="2 3" key="1">
    <citation type="journal article" date="2010" name="Nature">
        <title>Genome sequencing and analysis of the model grass Brachypodium distachyon.</title>
        <authorList>
            <consortium name="International Brachypodium Initiative"/>
        </authorList>
    </citation>
    <scope>NUCLEOTIDE SEQUENCE [LARGE SCALE GENOMIC DNA]</scope>
    <source>
        <strain evidence="2 3">Bd21</strain>
    </source>
</reference>
<reference evidence="3" key="3">
    <citation type="submission" date="2018-08" db="UniProtKB">
        <authorList>
            <consortium name="EnsemblPlants"/>
        </authorList>
    </citation>
    <scope>IDENTIFICATION</scope>
    <source>
        <strain evidence="3">cv. Bd21</strain>
    </source>
</reference>
<protein>
    <submittedName>
        <fullName evidence="2 3">Uncharacterized protein</fullName>
    </submittedName>
</protein>
<sequence length="117" mass="12897">MCLFFFTSDTNHGDQTHSVNPLPQVARSRSPEPQLRPRPARPHQELVHLGPTCIYLSPQSFNMLQTTTYAGVAEPRKEDDDLRCGPTGMASATIGTLELTSLHPLMAAASYTATEHY</sequence>
<organism evidence="2">
    <name type="scientific">Brachypodium distachyon</name>
    <name type="common">Purple false brome</name>
    <name type="synonym">Trachynia distachya</name>
    <dbReference type="NCBI Taxonomy" id="15368"/>
    <lineage>
        <taxon>Eukaryota</taxon>
        <taxon>Viridiplantae</taxon>
        <taxon>Streptophyta</taxon>
        <taxon>Embryophyta</taxon>
        <taxon>Tracheophyta</taxon>
        <taxon>Spermatophyta</taxon>
        <taxon>Magnoliopsida</taxon>
        <taxon>Liliopsida</taxon>
        <taxon>Poales</taxon>
        <taxon>Poaceae</taxon>
        <taxon>BOP clade</taxon>
        <taxon>Pooideae</taxon>
        <taxon>Stipodae</taxon>
        <taxon>Brachypodieae</taxon>
        <taxon>Brachypodium</taxon>
    </lineage>
</organism>
<dbReference type="InParanoid" id="A0A2K2CP91"/>
<accession>A0A2K2CP91</accession>
<evidence type="ECO:0000256" key="1">
    <source>
        <dbReference type="SAM" id="MobiDB-lite"/>
    </source>
</evidence>
<keyword evidence="4" id="KW-1185">Reference proteome</keyword>
<dbReference type="EMBL" id="CM000883">
    <property type="protein sequence ID" value="PNT63851.1"/>
    <property type="molecule type" value="Genomic_DNA"/>
</dbReference>
<feature type="region of interest" description="Disordered" evidence="1">
    <location>
        <begin position="8"/>
        <end position="43"/>
    </location>
</feature>
<evidence type="ECO:0000313" key="3">
    <source>
        <dbReference type="EnsemblPlants" id="PNT63851"/>
    </source>
</evidence>
<dbReference type="Proteomes" id="UP000008810">
    <property type="component" value="Chromosome 4"/>
</dbReference>